<proteinExistence type="predicted"/>
<evidence type="ECO:0000313" key="2">
    <source>
        <dbReference type="Proteomes" id="UP000219602"/>
    </source>
</evidence>
<protein>
    <submittedName>
        <fullName evidence="1">Uncharacterized protein</fullName>
    </submittedName>
</protein>
<organism evidence="1 2">
    <name type="scientific">Fusarium oxysporum f. sp. radicis-cucumerinum</name>
    <dbReference type="NCBI Taxonomy" id="327505"/>
    <lineage>
        <taxon>Eukaryota</taxon>
        <taxon>Fungi</taxon>
        <taxon>Dikarya</taxon>
        <taxon>Ascomycota</taxon>
        <taxon>Pezizomycotina</taxon>
        <taxon>Sordariomycetes</taxon>
        <taxon>Hypocreomycetidae</taxon>
        <taxon>Hypocreales</taxon>
        <taxon>Nectriaceae</taxon>
        <taxon>Fusarium</taxon>
        <taxon>Fusarium oxysporum species complex</taxon>
    </lineage>
</organism>
<comment type="caution">
    <text evidence="1">The sequence shown here is derived from an EMBL/GenBank/DDBJ whole genome shotgun (WGS) entry which is preliminary data.</text>
</comment>
<dbReference type="Proteomes" id="UP000219602">
    <property type="component" value="Chromosome 7"/>
</dbReference>
<gene>
    <name evidence="1" type="ORF">AU210_007265</name>
</gene>
<reference evidence="1 2" key="1">
    <citation type="journal article" date="2016" name="Environ. Microbiol.">
        <title>Effector profiles distinguish formae speciales of Fusarium oxysporum.</title>
        <authorList>
            <person name="van Dam P."/>
            <person name="Fokkens L."/>
            <person name="Schmidt S.M."/>
            <person name="Linmans J.H."/>
            <person name="Kistler H.C."/>
            <person name="Ma L.J."/>
            <person name="Rep M."/>
        </authorList>
    </citation>
    <scope>NUCLEOTIDE SEQUENCE [LARGE SCALE GENOMIC DNA]</scope>
    <source>
        <strain evidence="1 2">Forc016</strain>
    </source>
</reference>
<reference evidence="1 2" key="2">
    <citation type="journal article" date="2017" name="Sci. Rep.">
        <title>A mobile pathogenicity chromosome in Fusarium oxysporum for infection of multiple cucurbit species.</title>
        <authorList>
            <person name="van Dam P."/>
            <person name="Fokkens L."/>
            <person name="Ayukawa Y."/>
            <person name="van der Gragt M."/>
            <person name="Ter Horst A."/>
            <person name="Brankovics B."/>
            <person name="Houterman P.M."/>
            <person name="Arie T."/>
            <person name="Rep M."/>
        </authorList>
    </citation>
    <scope>NUCLEOTIDE SEQUENCE [LARGE SCALE GENOMIC DNA]</scope>
    <source>
        <strain evidence="1 2">Forc016</strain>
    </source>
</reference>
<dbReference type="EMBL" id="MABQ02000005">
    <property type="protein sequence ID" value="PCD34668.1"/>
    <property type="molecule type" value="Genomic_DNA"/>
</dbReference>
<dbReference type="AlphaFoldDB" id="A0A2H3H3F1"/>
<evidence type="ECO:0000313" key="1">
    <source>
        <dbReference type="EMBL" id="PCD34668.1"/>
    </source>
</evidence>
<sequence length="71" mass="7602">MYSATTRSQRLNFGIIASWMAKNPTQTTTAVWLALALVGMREANLPTPATTMAAEAVGLFAISNSWQQGKG</sequence>
<name>A0A2H3H3F1_FUSOX</name>
<accession>A0A2H3H3F1</accession>